<organism evidence="3 4">
    <name type="scientific">Phytophthora lilii</name>
    <dbReference type="NCBI Taxonomy" id="2077276"/>
    <lineage>
        <taxon>Eukaryota</taxon>
        <taxon>Sar</taxon>
        <taxon>Stramenopiles</taxon>
        <taxon>Oomycota</taxon>
        <taxon>Peronosporomycetes</taxon>
        <taxon>Peronosporales</taxon>
        <taxon>Peronosporaceae</taxon>
        <taxon>Phytophthora</taxon>
    </lineage>
</organism>
<evidence type="ECO:0000256" key="2">
    <source>
        <dbReference type="SAM" id="Phobius"/>
    </source>
</evidence>
<reference evidence="3" key="1">
    <citation type="submission" date="2023-04" db="EMBL/GenBank/DDBJ databases">
        <title>Phytophthora lilii NBRC 32176.</title>
        <authorList>
            <person name="Ichikawa N."/>
            <person name="Sato H."/>
            <person name="Tonouchi N."/>
        </authorList>
    </citation>
    <scope>NUCLEOTIDE SEQUENCE</scope>
    <source>
        <strain evidence="3">NBRC 32176</strain>
    </source>
</reference>
<evidence type="ECO:0000313" key="4">
    <source>
        <dbReference type="Proteomes" id="UP001165083"/>
    </source>
</evidence>
<protein>
    <submittedName>
        <fullName evidence="3">Unnamed protein product</fullName>
    </submittedName>
</protein>
<evidence type="ECO:0000313" key="3">
    <source>
        <dbReference type="EMBL" id="GMF30970.1"/>
    </source>
</evidence>
<keyword evidence="4" id="KW-1185">Reference proteome</keyword>
<name>A0A9W6UDC2_9STRA</name>
<feature type="region of interest" description="Disordered" evidence="1">
    <location>
        <begin position="85"/>
        <end position="116"/>
    </location>
</feature>
<sequence length="152" mass="16049">MFLKRVKLQEQGRLQGAVYGARSVFDALGPIIFSSLYAAMTRQSIWSQALPYVVASVIFLVGIAVAFALPVGKTASSSKIIATPAPLPSPTCGESPSSSSVYFETDDDDDDMEEGDGGQMAYTSGTVLESNHFLAEPLLGNSSTTAHTHADV</sequence>
<keyword evidence="2" id="KW-0812">Transmembrane</keyword>
<dbReference type="OrthoDB" id="419616at2759"/>
<dbReference type="Proteomes" id="UP001165083">
    <property type="component" value="Unassembled WGS sequence"/>
</dbReference>
<accession>A0A9W6UDC2</accession>
<gene>
    <name evidence="3" type="ORF">Plil01_001324500</name>
</gene>
<feature type="compositionally biased region" description="Acidic residues" evidence="1">
    <location>
        <begin position="104"/>
        <end position="116"/>
    </location>
</feature>
<proteinExistence type="predicted"/>
<feature type="transmembrane region" description="Helical" evidence="2">
    <location>
        <begin position="52"/>
        <end position="71"/>
    </location>
</feature>
<dbReference type="EMBL" id="BSXW01000872">
    <property type="protein sequence ID" value="GMF30970.1"/>
    <property type="molecule type" value="Genomic_DNA"/>
</dbReference>
<dbReference type="AlphaFoldDB" id="A0A9W6UDC2"/>
<keyword evidence="2" id="KW-1133">Transmembrane helix</keyword>
<keyword evidence="2" id="KW-0472">Membrane</keyword>
<comment type="caution">
    <text evidence="3">The sequence shown here is derived from an EMBL/GenBank/DDBJ whole genome shotgun (WGS) entry which is preliminary data.</text>
</comment>
<feature type="transmembrane region" description="Helical" evidence="2">
    <location>
        <begin position="21"/>
        <end position="40"/>
    </location>
</feature>
<evidence type="ECO:0000256" key="1">
    <source>
        <dbReference type="SAM" id="MobiDB-lite"/>
    </source>
</evidence>
<feature type="compositionally biased region" description="Low complexity" evidence="1">
    <location>
        <begin position="90"/>
        <end position="100"/>
    </location>
</feature>